<dbReference type="EMBL" id="KV448604">
    <property type="protein sequence ID" value="OAX34500.1"/>
    <property type="molecule type" value="Genomic_DNA"/>
</dbReference>
<protein>
    <submittedName>
        <fullName evidence="5">WD40 repeat-like protein</fullName>
    </submittedName>
</protein>
<accession>A0A1B7MPH9</accession>
<dbReference type="InterPro" id="IPR001680">
    <property type="entry name" value="WD40_rpt"/>
</dbReference>
<dbReference type="InterPro" id="IPR050505">
    <property type="entry name" value="WDR55/POC1"/>
</dbReference>
<dbReference type="InterPro" id="IPR015943">
    <property type="entry name" value="WD40/YVTN_repeat-like_dom_sf"/>
</dbReference>
<dbReference type="SUPFAM" id="SSF50978">
    <property type="entry name" value="WD40 repeat-like"/>
    <property type="match status" value="1"/>
</dbReference>
<feature type="repeat" description="WD" evidence="3">
    <location>
        <begin position="21"/>
        <end position="53"/>
    </location>
</feature>
<evidence type="ECO:0000313" key="6">
    <source>
        <dbReference type="Proteomes" id="UP000092154"/>
    </source>
</evidence>
<sequence length="636" mass="70062">MSTLDEASTLAQPRPTLKHKFKGHRGNVWSFVFLHDNVHIVSGSSGGTMRKWNCDTGLLVGKPWKSEGGSINALVLSPDGKTISCGRDKGRIEMWNTDGEMSEDIWTGHSSRVWALSWSPSGSHIASGSSDGTILIRNAGNGEVELEVGPIETQQDGVRSLAYSHSGDRIASGGEDKTICIWNSNTGELLIGPIGGLGDRVTSVVWSLDDSKLYSASDEFARVFDSTSVAELHRFEHDQHLYSVALSPKHNVLVCVGIQGVAQLWDTESHKPLGQPFHKENGRHLRYVSFSRDGQYLAYGGAKCPITLWVVKDITPELPVCAFMTILPGDKLHSRNTPPQSPVALRDLTASITKVENFPVADCGFGEVWKCIHQTDHGPTDVAVKALLIYASDQLGDSKGMQKKTKRIQRVIRTCARLEHRNILPVLGYTYDFGPLMAMVYPLGRERESNNIFGAPGYNSSRLQTIPDYITAGLQYLHANNVIHGDLTGPNVLIHSDGTACLADFGLYLVYSEVTTTSAASWTSSSNGNIRWLAPELCGDPEDEVPVRPSKYSDIYSFGGIMLQVLSSKIPYYYLGEAALIQRIVNGVKPLRARYPSVSNKYWRFILMCWANAVESRPLIEEVVQWIMDEFDSLGS</sequence>
<dbReference type="PROSITE" id="PS50294">
    <property type="entry name" value="WD_REPEATS_REGION"/>
    <property type="match status" value="2"/>
</dbReference>
<organism evidence="5 6">
    <name type="scientific">Rhizopogon vinicolor AM-OR11-026</name>
    <dbReference type="NCBI Taxonomy" id="1314800"/>
    <lineage>
        <taxon>Eukaryota</taxon>
        <taxon>Fungi</taxon>
        <taxon>Dikarya</taxon>
        <taxon>Basidiomycota</taxon>
        <taxon>Agaricomycotina</taxon>
        <taxon>Agaricomycetes</taxon>
        <taxon>Agaricomycetidae</taxon>
        <taxon>Boletales</taxon>
        <taxon>Suillineae</taxon>
        <taxon>Rhizopogonaceae</taxon>
        <taxon>Rhizopogon</taxon>
    </lineage>
</organism>
<dbReference type="Proteomes" id="UP000092154">
    <property type="component" value="Unassembled WGS sequence"/>
</dbReference>
<reference evidence="5 6" key="1">
    <citation type="submission" date="2016-06" db="EMBL/GenBank/DDBJ databases">
        <title>Comparative genomics of the ectomycorrhizal sister species Rhizopogon vinicolor and Rhizopogon vesiculosus (Basidiomycota: Boletales) reveals a divergence of the mating type B locus.</title>
        <authorList>
            <consortium name="DOE Joint Genome Institute"/>
            <person name="Mujic A.B."/>
            <person name="Kuo A."/>
            <person name="Tritt A."/>
            <person name="Lipzen A."/>
            <person name="Chen C."/>
            <person name="Johnson J."/>
            <person name="Sharma A."/>
            <person name="Barry K."/>
            <person name="Grigoriev I.V."/>
            <person name="Spatafora J.W."/>
        </authorList>
    </citation>
    <scope>NUCLEOTIDE SEQUENCE [LARGE SCALE GENOMIC DNA]</scope>
    <source>
        <strain evidence="5 6">AM-OR11-026</strain>
    </source>
</reference>
<dbReference type="InterPro" id="IPR000719">
    <property type="entry name" value="Prot_kinase_dom"/>
</dbReference>
<dbReference type="Gene3D" id="2.130.10.10">
    <property type="entry name" value="YVTN repeat-like/Quinoprotein amine dehydrogenase"/>
    <property type="match status" value="2"/>
</dbReference>
<dbReference type="InParanoid" id="A0A1B7MPH9"/>
<keyword evidence="2" id="KW-0677">Repeat</keyword>
<name>A0A1B7MPH9_9AGAM</name>
<proteinExistence type="predicted"/>
<evidence type="ECO:0000256" key="1">
    <source>
        <dbReference type="ARBA" id="ARBA00022574"/>
    </source>
</evidence>
<dbReference type="Gene3D" id="1.10.510.10">
    <property type="entry name" value="Transferase(Phosphotransferase) domain 1"/>
    <property type="match status" value="1"/>
</dbReference>
<evidence type="ECO:0000256" key="2">
    <source>
        <dbReference type="ARBA" id="ARBA00022737"/>
    </source>
</evidence>
<feature type="repeat" description="WD" evidence="3">
    <location>
        <begin position="234"/>
        <end position="275"/>
    </location>
</feature>
<dbReference type="OrthoDB" id="4062651at2759"/>
<dbReference type="GO" id="GO:0004672">
    <property type="term" value="F:protein kinase activity"/>
    <property type="evidence" value="ECO:0007669"/>
    <property type="project" value="InterPro"/>
</dbReference>
<keyword evidence="1 3" id="KW-0853">WD repeat</keyword>
<dbReference type="GO" id="GO:0005524">
    <property type="term" value="F:ATP binding"/>
    <property type="evidence" value="ECO:0007669"/>
    <property type="project" value="InterPro"/>
</dbReference>
<dbReference type="PROSITE" id="PS50082">
    <property type="entry name" value="WD_REPEATS_2"/>
    <property type="match status" value="4"/>
</dbReference>
<dbReference type="InterPro" id="IPR036322">
    <property type="entry name" value="WD40_repeat_dom_sf"/>
</dbReference>
<dbReference type="Pfam" id="PF00400">
    <property type="entry name" value="WD40"/>
    <property type="match status" value="4"/>
</dbReference>
<dbReference type="AlphaFoldDB" id="A0A1B7MPH9"/>
<keyword evidence="6" id="KW-1185">Reference proteome</keyword>
<dbReference type="PANTHER" id="PTHR44019">
    <property type="entry name" value="WD REPEAT-CONTAINING PROTEIN 55"/>
    <property type="match status" value="1"/>
</dbReference>
<dbReference type="CDD" id="cd00200">
    <property type="entry name" value="WD40"/>
    <property type="match status" value="1"/>
</dbReference>
<gene>
    <name evidence="5" type="ORF">K503DRAFT_803539</name>
</gene>
<dbReference type="PROSITE" id="PS00678">
    <property type="entry name" value="WD_REPEATS_1"/>
    <property type="match status" value="1"/>
</dbReference>
<dbReference type="InterPro" id="IPR001245">
    <property type="entry name" value="Ser-Thr/Tyr_kinase_cat_dom"/>
</dbReference>
<feature type="repeat" description="WD" evidence="3">
    <location>
        <begin position="151"/>
        <end position="192"/>
    </location>
</feature>
<dbReference type="PROSITE" id="PS50011">
    <property type="entry name" value="PROTEIN_KINASE_DOM"/>
    <property type="match status" value="1"/>
</dbReference>
<dbReference type="Pfam" id="PF07714">
    <property type="entry name" value="PK_Tyr_Ser-Thr"/>
    <property type="match status" value="1"/>
</dbReference>
<dbReference type="InterPro" id="IPR011009">
    <property type="entry name" value="Kinase-like_dom_sf"/>
</dbReference>
<evidence type="ECO:0000259" key="4">
    <source>
        <dbReference type="PROSITE" id="PS50011"/>
    </source>
</evidence>
<feature type="repeat" description="WD" evidence="3">
    <location>
        <begin position="106"/>
        <end position="147"/>
    </location>
</feature>
<evidence type="ECO:0000256" key="3">
    <source>
        <dbReference type="PROSITE-ProRule" id="PRU00221"/>
    </source>
</evidence>
<dbReference type="SMART" id="SM00320">
    <property type="entry name" value="WD40"/>
    <property type="match status" value="7"/>
</dbReference>
<evidence type="ECO:0000313" key="5">
    <source>
        <dbReference type="EMBL" id="OAX34500.1"/>
    </source>
</evidence>
<dbReference type="SUPFAM" id="SSF56112">
    <property type="entry name" value="Protein kinase-like (PK-like)"/>
    <property type="match status" value="1"/>
</dbReference>
<feature type="domain" description="Protein kinase" evidence="4">
    <location>
        <begin position="354"/>
        <end position="631"/>
    </location>
</feature>
<dbReference type="PANTHER" id="PTHR44019:SF8">
    <property type="entry name" value="POC1 CENTRIOLAR PROTEIN HOMOLOG"/>
    <property type="match status" value="1"/>
</dbReference>
<dbReference type="InterPro" id="IPR019775">
    <property type="entry name" value="WD40_repeat_CS"/>
</dbReference>